<reference evidence="9 10" key="1">
    <citation type="submission" date="2016-02" db="EMBL/GenBank/DDBJ databases">
        <title>Genome sequence of Moorella mulderi DSM 14980.</title>
        <authorList>
            <person name="Poehlein A."/>
            <person name="Daniel R."/>
        </authorList>
    </citation>
    <scope>NUCLEOTIDE SEQUENCE [LARGE SCALE GENOMIC DNA]</scope>
    <source>
        <strain evidence="9 10">DSM 14980</strain>
    </source>
</reference>
<evidence type="ECO:0000256" key="5">
    <source>
        <dbReference type="ARBA" id="ARBA00022989"/>
    </source>
</evidence>
<sequence>MVGVLTVSFIVLLILTVPIGFAMGLSSIIALIFQDKIPLIVVVQRIFTGMDSFPFLAIPLFVIAGALMDTGGIAIRLVNLAKALVGFIRGGLGMSVVVGEILFSGISGSTTADVSAISSLLIPAMKKAGYSIPNSVSIVSAASAMGILVPPCINMVILGAMTDQSIGALFMAGFIPAFVMAAVIMVLIYYQAVREGLPADGRPSLKTLGRTLKDGLIPMLFPIIIFGGILGGIFTVTEAAAVAVIYALFVGVFVYREITMQKLINILAEAAITTALVVFLIGTASIFSWLLTSQMVPQKLGAFIHTFTSSKIIFLLLSNLVFIIMGGILEGAPALIIFIPIMMPIAQAFGVDPLHYSILAIACVGIGLFLPPIGVGILVACRIAGITVNKVFKAMLPYIVVLLIGLLIITFVPWFSLVLPKIFSLV</sequence>
<comment type="subcellular location">
    <subcellularLocation>
        <location evidence="1">Cell inner membrane</location>
        <topology evidence="1">Multi-pass membrane protein</topology>
    </subcellularLocation>
</comment>
<feature type="transmembrane region" description="Helical" evidence="7">
    <location>
        <begin position="136"/>
        <end position="160"/>
    </location>
</feature>
<keyword evidence="2" id="KW-1003">Cell membrane</keyword>
<keyword evidence="5 7" id="KW-1133">Transmembrane helix</keyword>
<dbReference type="PANTHER" id="PTHR33362">
    <property type="entry name" value="SIALIC ACID TRAP TRANSPORTER PERMEASE PROTEIN SIAT-RELATED"/>
    <property type="match status" value="1"/>
</dbReference>
<organism evidence="9 10">
    <name type="scientific">Moorella mulderi DSM 14980</name>
    <dbReference type="NCBI Taxonomy" id="1122241"/>
    <lineage>
        <taxon>Bacteria</taxon>
        <taxon>Bacillati</taxon>
        <taxon>Bacillota</taxon>
        <taxon>Clostridia</taxon>
        <taxon>Neomoorellales</taxon>
        <taxon>Neomoorellaceae</taxon>
        <taxon>Neomoorella</taxon>
    </lineage>
</organism>
<feature type="domain" description="TRAP C4-dicarboxylate transport system permease DctM subunit" evidence="8">
    <location>
        <begin position="7"/>
        <end position="415"/>
    </location>
</feature>
<accession>A0A151B132</accession>
<evidence type="ECO:0000256" key="6">
    <source>
        <dbReference type="ARBA" id="ARBA00023136"/>
    </source>
</evidence>
<dbReference type="AlphaFoldDB" id="A0A151B132"/>
<dbReference type="Proteomes" id="UP000075670">
    <property type="component" value="Unassembled WGS sequence"/>
</dbReference>
<dbReference type="PATRIC" id="fig|1122241.3.peg.65"/>
<keyword evidence="6 7" id="KW-0472">Membrane</keyword>
<gene>
    <name evidence="9" type="primary">siaT_1</name>
    <name evidence="9" type="ORF">MOMUL_00580</name>
</gene>
<evidence type="ECO:0000256" key="4">
    <source>
        <dbReference type="ARBA" id="ARBA00022692"/>
    </source>
</evidence>
<protein>
    <submittedName>
        <fullName evidence="9">Sialic acid TRAP transporter permease protein SiaT</fullName>
    </submittedName>
</protein>
<dbReference type="PANTHER" id="PTHR33362:SF2">
    <property type="entry name" value="TRAP TRANSPORTER LARGE PERMEASE PROTEIN"/>
    <property type="match status" value="1"/>
</dbReference>
<dbReference type="InterPro" id="IPR004681">
    <property type="entry name" value="TRAP_DctM"/>
</dbReference>
<evidence type="ECO:0000256" key="2">
    <source>
        <dbReference type="ARBA" id="ARBA00022475"/>
    </source>
</evidence>
<feature type="transmembrane region" description="Helical" evidence="7">
    <location>
        <begin position="166"/>
        <end position="190"/>
    </location>
</feature>
<comment type="caution">
    <text evidence="9">The sequence shown here is derived from an EMBL/GenBank/DDBJ whole genome shotgun (WGS) entry which is preliminary data.</text>
</comment>
<dbReference type="GO" id="GO:0005886">
    <property type="term" value="C:plasma membrane"/>
    <property type="evidence" value="ECO:0007669"/>
    <property type="project" value="UniProtKB-SubCell"/>
</dbReference>
<dbReference type="RefSeq" id="WP_062280043.1">
    <property type="nucleotide sequence ID" value="NZ_LTBC01000001.1"/>
</dbReference>
<feature type="transmembrane region" description="Helical" evidence="7">
    <location>
        <begin position="332"/>
        <end position="350"/>
    </location>
</feature>
<evidence type="ECO:0000259" key="8">
    <source>
        <dbReference type="Pfam" id="PF06808"/>
    </source>
</evidence>
<name>A0A151B132_9FIRM</name>
<dbReference type="NCBIfam" id="TIGR00786">
    <property type="entry name" value="dctM"/>
    <property type="match status" value="1"/>
</dbReference>
<feature type="transmembrane region" description="Helical" evidence="7">
    <location>
        <begin position="211"/>
        <end position="233"/>
    </location>
</feature>
<feature type="transmembrane region" description="Helical" evidence="7">
    <location>
        <begin position="302"/>
        <end position="325"/>
    </location>
</feature>
<evidence type="ECO:0000256" key="1">
    <source>
        <dbReference type="ARBA" id="ARBA00004429"/>
    </source>
</evidence>
<feature type="transmembrane region" description="Helical" evidence="7">
    <location>
        <begin position="239"/>
        <end position="255"/>
    </location>
</feature>
<dbReference type="GO" id="GO:0022857">
    <property type="term" value="F:transmembrane transporter activity"/>
    <property type="evidence" value="ECO:0007669"/>
    <property type="project" value="TreeGrafter"/>
</dbReference>
<evidence type="ECO:0000256" key="7">
    <source>
        <dbReference type="SAM" id="Phobius"/>
    </source>
</evidence>
<dbReference type="InterPro" id="IPR010656">
    <property type="entry name" value="DctM"/>
</dbReference>
<keyword evidence="10" id="KW-1185">Reference proteome</keyword>
<feature type="transmembrane region" description="Helical" evidence="7">
    <location>
        <begin position="356"/>
        <end position="383"/>
    </location>
</feature>
<feature type="transmembrane region" description="Helical" evidence="7">
    <location>
        <begin position="267"/>
        <end position="290"/>
    </location>
</feature>
<dbReference type="Pfam" id="PF06808">
    <property type="entry name" value="DctM"/>
    <property type="match status" value="1"/>
</dbReference>
<proteinExistence type="predicted"/>
<dbReference type="PIRSF" id="PIRSF006066">
    <property type="entry name" value="HI0050"/>
    <property type="match status" value="1"/>
</dbReference>
<feature type="transmembrane region" description="Helical" evidence="7">
    <location>
        <begin position="53"/>
        <end position="81"/>
    </location>
</feature>
<feature type="transmembrane region" description="Helical" evidence="7">
    <location>
        <begin position="6"/>
        <end position="33"/>
    </location>
</feature>
<evidence type="ECO:0000313" key="9">
    <source>
        <dbReference type="EMBL" id="KYH33357.1"/>
    </source>
</evidence>
<dbReference type="OrthoDB" id="9772674at2"/>
<keyword evidence="4 7" id="KW-0812">Transmembrane</keyword>
<evidence type="ECO:0000313" key="10">
    <source>
        <dbReference type="Proteomes" id="UP000075670"/>
    </source>
</evidence>
<keyword evidence="3" id="KW-0997">Cell inner membrane</keyword>
<dbReference type="EMBL" id="LTBC01000001">
    <property type="protein sequence ID" value="KYH33357.1"/>
    <property type="molecule type" value="Genomic_DNA"/>
</dbReference>
<feature type="transmembrane region" description="Helical" evidence="7">
    <location>
        <begin position="395"/>
        <end position="416"/>
    </location>
</feature>
<evidence type="ECO:0000256" key="3">
    <source>
        <dbReference type="ARBA" id="ARBA00022519"/>
    </source>
</evidence>